<dbReference type="EMBL" id="BARU01045704">
    <property type="protein sequence ID" value="GAH95825.1"/>
    <property type="molecule type" value="Genomic_DNA"/>
</dbReference>
<name>X1KQC0_9ZZZZ</name>
<sequence length="71" mass="8709">QKNKVRQTMLHKEYYLAHTDEINRQRRIKRREKRKNYEESLRFKLGRLERDVQATGLMNQTPAYRRTECGA</sequence>
<reference evidence="1" key="1">
    <citation type="journal article" date="2014" name="Front. Microbiol.">
        <title>High frequency of phylogenetically diverse reductive dehalogenase-homologous genes in deep subseafloor sedimentary metagenomes.</title>
        <authorList>
            <person name="Kawai M."/>
            <person name="Futagami T."/>
            <person name="Toyoda A."/>
            <person name="Takaki Y."/>
            <person name="Nishi S."/>
            <person name="Hori S."/>
            <person name="Arai W."/>
            <person name="Tsubouchi T."/>
            <person name="Morono Y."/>
            <person name="Uchiyama I."/>
            <person name="Ito T."/>
            <person name="Fujiyama A."/>
            <person name="Inagaki F."/>
            <person name="Takami H."/>
        </authorList>
    </citation>
    <scope>NUCLEOTIDE SEQUENCE</scope>
    <source>
        <strain evidence="1">Expedition CK06-06</strain>
    </source>
</reference>
<comment type="caution">
    <text evidence="1">The sequence shown here is derived from an EMBL/GenBank/DDBJ whole genome shotgun (WGS) entry which is preliminary data.</text>
</comment>
<feature type="non-terminal residue" evidence="1">
    <location>
        <position position="1"/>
    </location>
</feature>
<gene>
    <name evidence="1" type="ORF">S03H2_69241</name>
</gene>
<organism evidence="1">
    <name type="scientific">marine sediment metagenome</name>
    <dbReference type="NCBI Taxonomy" id="412755"/>
    <lineage>
        <taxon>unclassified sequences</taxon>
        <taxon>metagenomes</taxon>
        <taxon>ecological metagenomes</taxon>
    </lineage>
</organism>
<protein>
    <submittedName>
        <fullName evidence="1">Uncharacterized protein</fullName>
    </submittedName>
</protein>
<dbReference type="AlphaFoldDB" id="X1KQC0"/>
<accession>X1KQC0</accession>
<proteinExistence type="predicted"/>
<evidence type="ECO:0000313" key="1">
    <source>
        <dbReference type="EMBL" id="GAH95825.1"/>
    </source>
</evidence>